<gene>
    <name evidence="2" type="ORF">Fcan01_16294</name>
</gene>
<protein>
    <submittedName>
        <fullName evidence="2">Uncharacterized protein</fullName>
    </submittedName>
</protein>
<proteinExistence type="predicted"/>
<evidence type="ECO:0000313" key="2">
    <source>
        <dbReference type="EMBL" id="OXA49074.1"/>
    </source>
</evidence>
<keyword evidence="3" id="KW-1185">Reference proteome</keyword>
<name>A0A226DW84_FOLCA</name>
<reference evidence="2 3" key="1">
    <citation type="submission" date="2015-12" db="EMBL/GenBank/DDBJ databases">
        <title>The genome of Folsomia candida.</title>
        <authorList>
            <person name="Faddeeva A."/>
            <person name="Derks M.F."/>
            <person name="Anvar Y."/>
            <person name="Smit S."/>
            <person name="Van Straalen N."/>
            <person name="Roelofs D."/>
        </authorList>
    </citation>
    <scope>NUCLEOTIDE SEQUENCE [LARGE SCALE GENOMIC DNA]</scope>
    <source>
        <strain evidence="2 3">VU population</strain>
        <tissue evidence="2">Whole body</tissue>
    </source>
</reference>
<feature type="transmembrane region" description="Helical" evidence="1">
    <location>
        <begin position="252"/>
        <end position="278"/>
    </location>
</feature>
<dbReference type="Proteomes" id="UP000198287">
    <property type="component" value="Unassembled WGS sequence"/>
</dbReference>
<keyword evidence="1" id="KW-1133">Transmembrane helix</keyword>
<comment type="caution">
    <text evidence="2">The sequence shown here is derived from an EMBL/GenBank/DDBJ whole genome shotgun (WGS) entry which is preliminary data.</text>
</comment>
<evidence type="ECO:0000256" key="1">
    <source>
        <dbReference type="SAM" id="Phobius"/>
    </source>
</evidence>
<organism evidence="2 3">
    <name type="scientific">Folsomia candida</name>
    <name type="common">Springtail</name>
    <dbReference type="NCBI Taxonomy" id="158441"/>
    <lineage>
        <taxon>Eukaryota</taxon>
        <taxon>Metazoa</taxon>
        <taxon>Ecdysozoa</taxon>
        <taxon>Arthropoda</taxon>
        <taxon>Hexapoda</taxon>
        <taxon>Collembola</taxon>
        <taxon>Entomobryomorpha</taxon>
        <taxon>Isotomoidea</taxon>
        <taxon>Isotomidae</taxon>
        <taxon>Proisotominae</taxon>
        <taxon>Folsomia</taxon>
    </lineage>
</organism>
<dbReference type="AlphaFoldDB" id="A0A226DW84"/>
<keyword evidence="1" id="KW-0812">Transmembrane</keyword>
<accession>A0A226DW84</accession>
<sequence>MAIMLIKISARMVFVSFIGLHLSSGTSSLWTIPDLFSDNSLQFIVSLIASFFTTRFPNPYFDSCRSSYPIAKTISHIPPLKRHPRNPINYLDYHTHYGSSKLILFGYNKPQLVLTPCIVSSLMPPRVSIINKDFSLSKLAAVWNSLNGNLLMRPVGVRPFNEGLECSVTLSNFKKATTPEQCRILYLSRIHNFSISEHKEIDNAISFFHLNTIPNDLNFYVYVRGGMDVFKLVYRPVKFSIVTHQRSEFQGMYAFLLPFAAPVWVILFFFCIMVTVLIQLSKNKTAGLAMIDDFVMVSAILFSQTNGDSLKLFRGRNTVAKPVLTEPVVPTSLAELVDSNLPIITTTSYSYNRGVRRRQSVLKTSLIPSVTLLTSIMKSQPMTNAKISFPVDGTFSIMDYSEDLNLMTELIKIYEGRLVINGNRDNTPFSYITFDIRYNDFLSPIFHRTLTHLEAMGVEEKWKKLQTRKMTAMQLYYTKTPRYRWYFSRREEKSMTFLTRKLHRFPLNLCKLYLFYA</sequence>
<keyword evidence="1" id="KW-0472">Membrane</keyword>
<evidence type="ECO:0000313" key="3">
    <source>
        <dbReference type="Proteomes" id="UP000198287"/>
    </source>
</evidence>
<dbReference type="EMBL" id="LNIX01000011">
    <property type="protein sequence ID" value="OXA49074.1"/>
    <property type="molecule type" value="Genomic_DNA"/>
</dbReference>